<feature type="transmembrane region" description="Helical" evidence="2">
    <location>
        <begin position="20"/>
        <end position="41"/>
    </location>
</feature>
<evidence type="ECO:0000256" key="2">
    <source>
        <dbReference type="SAM" id="Phobius"/>
    </source>
</evidence>
<organism evidence="3 4">
    <name type="scientific">Hohenbuehelia grisea</name>
    <dbReference type="NCBI Taxonomy" id="104357"/>
    <lineage>
        <taxon>Eukaryota</taxon>
        <taxon>Fungi</taxon>
        <taxon>Dikarya</taxon>
        <taxon>Basidiomycota</taxon>
        <taxon>Agaricomycotina</taxon>
        <taxon>Agaricomycetes</taxon>
        <taxon>Agaricomycetidae</taxon>
        <taxon>Agaricales</taxon>
        <taxon>Pleurotineae</taxon>
        <taxon>Pleurotaceae</taxon>
        <taxon>Hohenbuehelia</taxon>
    </lineage>
</organism>
<gene>
    <name evidence="3" type="ORF">HGRIS_001325</name>
</gene>
<keyword evidence="2" id="KW-0472">Membrane</keyword>
<keyword evidence="4" id="KW-1185">Reference proteome</keyword>
<protein>
    <submittedName>
        <fullName evidence="3">Uncharacterized protein</fullName>
    </submittedName>
</protein>
<proteinExistence type="predicted"/>
<evidence type="ECO:0000256" key="1">
    <source>
        <dbReference type="SAM" id="MobiDB-lite"/>
    </source>
</evidence>
<feature type="region of interest" description="Disordered" evidence="1">
    <location>
        <begin position="45"/>
        <end position="65"/>
    </location>
</feature>
<keyword evidence="2" id="KW-1133">Transmembrane helix</keyword>
<evidence type="ECO:0000313" key="3">
    <source>
        <dbReference type="EMBL" id="KAL0957535.1"/>
    </source>
</evidence>
<keyword evidence="2" id="KW-0812">Transmembrane</keyword>
<name>A0ABR3JQV0_9AGAR</name>
<accession>A0ABR3JQV0</accession>
<dbReference type="Proteomes" id="UP001556367">
    <property type="component" value="Unassembled WGS sequence"/>
</dbReference>
<comment type="caution">
    <text evidence="3">The sequence shown here is derived from an EMBL/GenBank/DDBJ whole genome shotgun (WGS) entry which is preliminary data.</text>
</comment>
<evidence type="ECO:0000313" key="4">
    <source>
        <dbReference type="Proteomes" id="UP001556367"/>
    </source>
</evidence>
<sequence>MFTPHLDVAFHRYPNIIRSHIQSAPAILIYYIALLLLVCLCQPTQSTSQPPTPFRGSQKSDPSQLLHVREPSPRYVKEAPGLEFVLSKPRLIAFISALSGIGYSLAHTDINGTTCVTFKGTSSL</sequence>
<reference evidence="4" key="1">
    <citation type="submission" date="2024-06" db="EMBL/GenBank/DDBJ databases">
        <title>Multi-omics analyses provide insights into the biosynthesis of the anticancer antibiotic pleurotin in Hohenbuehelia grisea.</title>
        <authorList>
            <person name="Weaver J.A."/>
            <person name="Alberti F."/>
        </authorList>
    </citation>
    <scope>NUCLEOTIDE SEQUENCE [LARGE SCALE GENOMIC DNA]</scope>
    <source>
        <strain evidence="4">T-177</strain>
    </source>
</reference>
<dbReference type="EMBL" id="JASNQZ010000005">
    <property type="protein sequence ID" value="KAL0957535.1"/>
    <property type="molecule type" value="Genomic_DNA"/>
</dbReference>